<organism evidence="4 5">
    <name type="scientific">Monosiga brevicollis</name>
    <name type="common">Choanoflagellate</name>
    <dbReference type="NCBI Taxonomy" id="81824"/>
    <lineage>
        <taxon>Eukaryota</taxon>
        <taxon>Choanoflagellata</taxon>
        <taxon>Craspedida</taxon>
        <taxon>Salpingoecidae</taxon>
        <taxon>Monosiga</taxon>
    </lineage>
</organism>
<dbReference type="PANTHER" id="PTHR33936">
    <property type="entry name" value="PROTEIN CBG17840"/>
    <property type="match status" value="1"/>
</dbReference>
<proteinExistence type="predicted"/>
<evidence type="ECO:0000256" key="1">
    <source>
        <dbReference type="PROSITE-ProRule" id="PRU00042"/>
    </source>
</evidence>
<dbReference type="AlphaFoldDB" id="A9VDV2"/>
<dbReference type="GO" id="GO:0008270">
    <property type="term" value="F:zinc ion binding"/>
    <property type="evidence" value="ECO:0007669"/>
    <property type="project" value="UniProtKB-KW"/>
</dbReference>
<evidence type="ECO:0000259" key="3">
    <source>
        <dbReference type="PROSITE" id="PS50157"/>
    </source>
</evidence>
<dbReference type="Gene3D" id="3.30.160.60">
    <property type="entry name" value="Classic Zinc Finger"/>
    <property type="match status" value="1"/>
</dbReference>
<keyword evidence="1" id="KW-0479">Metal-binding</keyword>
<feature type="region of interest" description="Disordered" evidence="2">
    <location>
        <begin position="1"/>
        <end position="84"/>
    </location>
</feature>
<gene>
    <name evidence="4" type="ORF">MONBRDRAFT_34756</name>
</gene>
<dbReference type="GeneID" id="5896156"/>
<dbReference type="PANTHER" id="PTHR33936:SF24">
    <property type="entry name" value="C2H2-TYPE DOMAIN-CONTAINING PROTEIN"/>
    <property type="match status" value="1"/>
</dbReference>
<evidence type="ECO:0000313" key="4">
    <source>
        <dbReference type="EMBL" id="EDQ84266.1"/>
    </source>
</evidence>
<dbReference type="EMBL" id="CH991591">
    <property type="protein sequence ID" value="EDQ84266.1"/>
    <property type="molecule type" value="Genomic_DNA"/>
</dbReference>
<dbReference type="Proteomes" id="UP000001357">
    <property type="component" value="Unassembled WGS sequence"/>
</dbReference>
<feature type="domain" description="C2H2-type" evidence="3">
    <location>
        <begin position="91"/>
        <end position="119"/>
    </location>
</feature>
<dbReference type="InterPro" id="IPR013087">
    <property type="entry name" value="Znf_C2H2_type"/>
</dbReference>
<dbReference type="PROSITE" id="PS50157">
    <property type="entry name" value="ZINC_FINGER_C2H2_2"/>
    <property type="match status" value="1"/>
</dbReference>
<feature type="compositionally biased region" description="Acidic residues" evidence="2">
    <location>
        <begin position="318"/>
        <end position="337"/>
    </location>
</feature>
<evidence type="ECO:0000256" key="2">
    <source>
        <dbReference type="SAM" id="MobiDB-lite"/>
    </source>
</evidence>
<dbReference type="InParanoid" id="A9VDV2"/>
<keyword evidence="1" id="KW-0863">Zinc-finger</keyword>
<dbReference type="PROSITE" id="PS00028">
    <property type="entry name" value="ZINC_FINGER_C2H2_1"/>
    <property type="match status" value="1"/>
</dbReference>
<keyword evidence="1" id="KW-0862">Zinc</keyword>
<accession>A9VDV2</accession>
<dbReference type="RefSeq" id="XP_001750896.1">
    <property type="nucleotide sequence ID" value="XM_001750844.1"/>
</dbReference>
<keyword evidence="5" id="KW-1185">Reference proteome</keyword>
<feature type="compositionally biased region" description="Low complexity" evidence="2">
    <location>
        <begin position="49"/>
        <end position="74"/>
    </location>
</feature>
<dbReference type="KEGG" id="mbr:MONBRDRAFT_34756"/>
<sequence>MAAGAGVSGREGSVPLGNATNVNWDSTPRKLMQSKFEEEVASEVTSPQTPVGLTTPTTTTPIVRRTPGTTPSSSSRKRRANSAVKKERLRAICPECKSSLVDARALRRHQRKQHGAPKGKTSFVRCQKLSNGVESQFDPGACDCTFRSREQWAEHAREVHGFHVKLQKLHFKTRPEFEHWREQLRLHEHYAFFRRPNDRFVCSLHGNRRRPILKNPDGTDAKITCYAFINLDQLPDGTFEATFWNQHSHTPMKKYEPLSRWARREIFRLAALRWAPQSIQCVIQAMSEPNTRNYAVSFRDIKAHGFNKLQKNWTMEDLASDPEHPEECEEDPVEVDEPTPQNRGAASAPDQEASASLDSTDEELTPLKLHESVTQTTQFYPGPTAGIDLPMAQPSPAMLFTLPMRQMWASHNMLPIPHLHRLPLPFVHPGQQMAMPGAMQPVKAGPDPLPKRAKRALMDSTQYQVSSTETP</sequence>
<feature type="region of interest" description="Disordered" evidence="2">
    <location>
        <begin position="318"/>
        <end position="360"/>
    </location>
</feature>
<evidence type="ECO:0000313" key="5">
    <source>
        <dbReference type="Proteomes" id="UP000001357"/>
    </source>
</evidence>
<name>A9VDV2_MONBE</name>
<dbReference type="InterPro" id="IPR052797">
    <property type="entry name" value="RegFact_GeneExpr_CellDeath"/>
</dbReference>
<protein>
    <recommendedName>
        <fullName evidence="3">C2H2-type domain-containing protein</fullName>
    </recommendedName>
</protein>
<reference evidence="4 5" key="1">
    <citation type="journal article" date="2008" name="Nature">
        <title>The genome of the choanoflagellate Monosiga brevicollis and the origin of metazoans.</title>
        <authorList>
            <consortium name="JGI Sequencing"/>
            <person name="King N."/>
            <person name="Westbrook M.J."/>
            <person name="Young S.L."/>
            <person name="Kuo A."/>
            <person name="Abedin M."/>
            <person name="Chapman J."/>
            <person name="Fairclough S."/>
            <person name="Hellsten U."/>
            <person name="Isogai Y."/>
            <person name="Letunic I."/>
            <person name="Marr M."/>
            <person name="Pincus D."/>
            <person name="Putnam N."/>
            <person name="Rokas A."/>
            <person name="Wright K.J."/>
            <person name="Zuzow R."/>
            <person name="Dirks W."/>
            <person name="Good M."/>
            <person name="Goodstein D."/>
            <person name="Lemons D."/>
            <person name="Li W."/>
            <person name="Lyons J.B."/>
            <person name="Morris A."/>
            <person name="Nichols S."/>
            <person name="Richter D.J."/>
            <person name="Salamov A."/>
            <person name="Bork P."/>
            <person name="Lim W.A."/>
            <person name="Manning G."/>
            <person name="Miller W.T."/>
            <person name="McGinnis W."/>
            <person name="Shapiro H."/>
            <person name="Tjian R."/>
            <person name="Grigoriev I.V."/>
            <person name="Rokhsar D."/>
        </authorList>
    </citation>
    <scope>NUCLEOTIDE SEQUENCE [LARGE SCALE GENOMIC DNA]</scope>
    <source>
        <strain evidence="5">MX1 / ATCC 50154</strain>
    </source>
</reference>